<dbReference type="GO" id="GO:0070628">
    <property type="term" value="F:proteasome binding"/>
    <property type="evidence" value="ECO:0007669"/>
    <property type="project" value="InterPro"/>
</dbReference>
<dbReference type="AlphaFoldDB" id="A0AAD9MGI4"/>
<feature type="domain" description="Proteasome activator complex subunit 4 C-terminal" evidence="2">
    <location>
        <begin position="1095"/>
        <end position="1156"/>
    </location>
</feature>
<dbReference type="InterPro" id="IPR035309">
    <property type="entry name" value="PSME4"/>
</dbReference>
<name>A0AAD9MGI4_PROWI</name>
<feature type="region of interest" description="Disordered" evidence="1">
    <location>
        <begin position="793"/>
        <end position="871"/>
    </location>
</feature>
<dbReference type="GO" id="GO:0016504">
    <property type="term" value="F:peptidase activator activity"/>
    <property type="evidence" value="ECO:0007669"/>
    <property type="project" value="InterPro"/>
</dbReference>
<dbReference type="GO" id="GO:0005829">
    <property type="term" value="C:cytosol"/>
    <property type="evidence" value="ECO:0007669"/>
    <property type="project" value="TreeGrafter"/>
</dbReference>
<protein>
    <recommendedName>
        <fullName evidence="2">Proteasome activator complex subunit 4 C-terminal domain-containing protein</fullName>
    </recommendedName>
</protein>
<feature type="region of interest" description="Disordered" evidence="1">
    <location>
        <begin position="1067"/>
        <end position="1087"/>
    </location>
</feature>
<feature type="compositionally biased region" description="Pro residues" evidence="1">
    <location>
        <begin position="600"/>
        <end position="616"/>
    </location>
</feature>
<accession>A0AAD9MGI4</accession>
<organism evidence="3 4">
    <name type="scientific">Prototheca wickerhamii</name>
    <dbReference type="NCBI Taxonomy" id="3111"/>
    <lineage>
        <taxon>Eukaryota</taxon>
        <taxon>Viridiplantae</taxon>
        <taxon>Chlorophyta</taxon>
        <taxon>core chlorophytes</taxon>
        <taxon>Trebouxiophyceae</taxon>
        <taxon>Chlorellales</taxon>
        <taxon>Chlorellaceae</taxon>
        <taxon>Prototheca</taxon>
    </lineage>
</organism>
<sequence>MPGTRALAVYNLERALKAYPVLTEGAAAPLLRAMAGLEPGAAGAGPDGWRRAAAGALPDLRGAAERAGERAAAAGAEPQSEAEEALAVGMPRLLGSGRSFWRLASGPDWAPLRALIASLLASAVHGGAGAQAEILGAAVTLGFRHVRPVVEDGPAVSQLVGDLVRCCLPVALGEGGMSDGLGDDEGVLGDKDALAAPAAMPWRYSLLAAALLGMLYESAPPESAARAAALQLRLLGSDLLLLRQAAIAPVLKGLLPVWKGAAYCAAQGADADGAVIVRAVRRGLANAGESCAGEASGATDALDSSLASLSASSEQLLLQNVDPPSVPSPPTADIAEAVRAALERGGAPLVRLIFARLAGNHAALAGGGAEADGGAPAGPQIGSTDEVIVRLVSSSLLRFALWPSGRERVGPLKDGAFKPEHAALAQALTAVAPELVLGALRDPLRAALEAAAQDADRQSTAAAAEALAGVLASGQALLVEAEGHDGAAPPRTAWEAWVRPLLRQALRRAPLDLVPQWAAGVLRYATYELATAGKLDALAQLCALVAEPAQEAEARGAEAGAAQAMVASASSPALVGAIGGGAVPAARSPPRAGHAAPSPAASPSPRPPVPGLPAAPPTTSAHFRRLTYVYHVLTEAVTVLGNREQPGFLLELWERLLLEAPGYASLPGQMVRTASSRLAALLISNALDCAALAASDQGSFVDAHASDSGRSVPQRREQLAWQCMGALASSFADSVAILAEDGGRFRRSSSSADVAAEDGESLADGAARGVARRLRLSRSQAAFGDADVVMGTAEDENEEEEATKADAGPETLAPEGDDVDLGEAAPRSESFDGSSAPGDEEGDDGSTRSRAGASPALSEGYLDPEPSPGSAVLMQSNAAVLGGVPRGPGGGARPAAIQHVAYCVEFASQVLQRGQAGALRRELARMLPGLLRIQRLIPSELQSVCLSARRALALLKYLPLAGDAEAVSLTLRALREACRSDIWTERAAALVYLQYFWFRHVLVLAHEGGTAALVGVVVERLADAKLEIRDLAAATLSGLIKGLDEREAAALRQSFLADAERLLPAKRRRPRGGAPAASPGPGAGAGLARAPARGQVLMALVRVAGEAGPVRTTVTKTLAEFRRTHEEAGLAEARDRLTSDQWEAIRDVANPAPYFV</sequence>
<feature type="compositionally biased region" description="Low complexity" evidence="1">
    <location>
        <begin position="1072"/>
        <end position="1087"/>
    </location>
</feature>
<dbReference type="EMBL" id="JASFZW010000008">
    <property type="protein sequence ID" value="KAK2076994.1"/>
    <property type="molecule type" value="Genomic_DNA"/>
</dbReference>
<dbReference type="Pfam" id="PF11919">
    <property type="entry name" value="PSME4_C"/>
    <property type="match status" value="1"/>
</dbReference>
<dbReference type="InterPro" id="IPR021843">
    <property type="entry name" value="PSME4_C"/>
</dbReference>
<dbReference type="PANTHER" id="PTHR32170">
    <property type="entry name" value="PROTEASOME ACTIVATOR COMPLEX SUBUNIT 4"/>
    <property type="match status" value="1"/>
</dbReference>
<evidence type="ECO:0000313" key="4">
    <source>
        <dbReference type="Proteomes" id="UP001255856"/>
    </source>
</evidence>
<proteinExistence type="predicted"/>
<comment type="caution">
    <text evidence="3">The sequence shown here is derived from an EMBL/GenBank/DDBJ whole genome shotgun (WGS) entry which is preliminary data.</text>
</comment>
<feature type="compositionally biased region" description="Low complexity" evidence="1">
    <location>
        <begin position="585"/>
        <end position="599"/>
    </location>
</feature>
<dbReference type="Proteomes" id="UP001255856">
    <property type="component" value="Unassembled WGS sequence"/>
</dbReference>
<evidence type="ECO:0000259" key="2">
    <source>
        <dbReference type="Pfam" id="PF11919"/>
    </source>
</evidence>
<dbReference type="GO" id="GO:0010499">
    <property type="term" value="P:proteasomal ubiquitin-independent protein catabolic process"/>
    <property type="evidence" value="ECO:0007669"/>
    <property type="project" value="TreeGrafter"/>
</dbReference>
<dbReference type="PANTHER" id="PTHR32170:SF3">
    <property type="entry name" value="PROTEASOME ACTIVATOR COMPLEX SUBUNIT 4"/>
    <property type="match status" value="1"/>
</dbReference>
<gene>
    <name evidence="3" type="ORF">QBZ16_005222</name>
</gene>
<reference evidence="3" key="1">
    <citation type="submission" date="2021-01" db="EMBL/GenBank/DDBJ databases">
        <authorList>
            <person name="Eckstrom K.M.E."/>
        </authorList>
    </citation>
    <scope>NUCLEOTIDE SEQUENCE</scope>
    <source>
        <strain evidence="3">UVCC 0001</strain>
    </source>
</reference>
<dbReference type="GO" id="GO:0005634">
    <property type="term" value="C:nucleus"/>
    <property type="evidence" value="ECO:0007669"/>
    <property type="project" value="TreeGrafter"/>
</dbReference>
<evidence type="ECO:0000256" key="1">
    <source>
        <dbReference type="SAM" id="MobiDB-lite"/>
    </source>
</evidence>
<feature type="region of interest" description="Disordered" evidence="1">
    <location>
        <begin position="585"/>
        <end position="617"/>
    </location>
</feature>
<keyword evidence="4" id="KW-1185">Reference proteome</keyword>
<evidence type="ECO:0000313" key="3">
    <source>
        <dbReference type="EMBL" id="KAK2076994.1"/>
    </source>
</evidence>